<dbReference type="Gene3D" id="2.60.120.10">
    <property type="entry name" value="Jelly Rolls"/>
    <property type="match status" value="2"/>
</dbReference>
<dbReference type="Pfam" id="PF05726">
    <property type="entry name" value="Pirin_C"/>
    <property type="match status" value="1"/>
</dbReference>
<dbReference type="InterPro" id="IPR011051">
    <property type="entry name" value="RmlC_Cupin_sf"/>
</dbReference>
<dbReference type="InterPro" id="IPR003829">
    <property type="entry name" value="Pirin_N_dom"/>
</dbReference>
<comment type="similarity">
    <text evidence="1 3">Belongs to the pirin family.</text>
</comment>
<dbReference type="InterPro" id="IPR008778">
    <property type="entry name" value="Pirin_C_dom"/>
</dbReference>
<dbReference type="PANTHER" id="PTHR43594">
    <property type="entry name" value="QUERCETIN 2,3-DIOXYGENASE"/>
    <property type="match status" value="1"/>
</dbReference>
<dbReference type="EC" id="1.13.11.24" evidence="6 7"/>
<protein>
    <submittedName>
        <fullName evidence="6">Pirin-like protein</fullName>
    </submittedName>
    <submittedName>
        <fullName evidence="7">Quercetin 2,3-dioxygenase</fullName>
        <ecNumber evidence="6 7">1.13.11.24</ecNumber>
    </submittedName>
</protein>
<sequence>MRTVNRVYQAPQKHWVGGGFYVSPLFSHSQQDKVTSPFLMLDYAMPMEFKPHNGAPRGVGAHPHAGFETVTIALQGEVEHRDSDGNGGVIGAGDVQWMTAGNGIVHQEFHSENFSRTGGMFEMLQLWVNLPAKDKNAPAGYQSIKAVDIPTYHFADNAGTARIIAGELDGVKGPAHTFTELNMWEMDIKANHSVTINVPETHHLMLVALRGSAVINDSDRANPTELVIFNHESGEVKITAGDENVKMVLLSGVPIDEPIAAYGPFVMNTREELIEKFNAFNKGEFGDIH</sequence>
<evidence type="ECO:0000313" key="7">
    <source>
        <dbReference type="EMBL" id="SUU98492.1"/>
    </source>
</evidence>
<feature type="binding site" evidence="2">
    <location>
        <position position="106"/>
    </location>
    <ligand>
        <name>Fe cation</name>
        <dbReference type="ChEBI" id="CHEBI:24875"/>
    </ligand>
</feature>
<dbReference type="OrthoDB" id="9780903at2"/>
<dbReference type="PIRSF" id="PIRSF006232">
    <property type="entry name" value="Pirin"/>
    <property type="match status" value="1"/>
</dbReference>
<gene>
    <name evidence="6" type="primary">pirA_1</name>
    <name evidence="7" type="synonym">yhhW_3</name>
    <name evidence="7" type="ORF">NCTC10926_01925</name>
    <name evidence="6" type="ORF">NCTC11296_01857</name>
</gene>
<keyword evidence="6" id="KW-0560">Oxidoreductase</keyword>
<accession>A0A0F5EQN6</accession>
<evidence type="ECO:0000313" key="9">
    <source>
        <dbReference type="Proteomes" id="UP000254620"/>
    </source>
</evidence>
<dbReference type="SUPFAM" id="SSF51182">
    <property type="entry name" value="RmlC-like cupins"/>
    <property type="match status" value="1"/>
</dbReference>
<dbReference type="EMBL" id="UGHK01000002">
    <property type="protein sequence ID" value="STO71941.1"/>
    <property type="molecule type" value="Genomic_DNA"/>
</dbReference>
<dbReference type="CDD" id="cd02909">
    <property type="entry name" value="cupin_pirin_N"/>
    <property type="match status" value="1"/>
</dbReference>
<dbReference type="InterPro" id="IPR014710">
    <property type="entry name" value="RmlC-like_jellyroll"/>
</dbReference>
<evidence type="ECO:0000256" key="2">
    <source>
        <dbReference type="PIRSR" id="PIRSR006232-1"/>
    </source>
</evidence>
<feature type="binding site" evidence="2">
    <location>
        <position position="108"/>
    </location>
    <ligand>
        <name>Fe cation</name>
        <dbReference type="ChEBI" id="CHEBI:24875"/>
    </ligand>
</feature>
<dbReference type="RefSeq" id="WP_017805696.1">
    <property type="nucleotide sequence ID" value="NZ_CP034110.1"/>
</dbReference>
<keyword evidence="2" id="KW-0408">Iron</keyword>
<evidence type="ECO:0000313" key="8">
    <source>
        <dbReference type="Proteomes" id="UP000254465"/>
    </source>
</evidence>
<dbReference type="GO" id="GO:0046872">
    <property type="term" value="F:metal ion binding"/>
    <property type="evidence" value="ECO:0007669"/>
    <property type="project" value="UniProtKB-KW"/>
</dbReference>
<dbReference type="Proteomes" id="UP000254620">
    <property type="component" value="Unassembled WGS sequence"/>
</dbReference>
<dbReference type="AlphaFoldDB" id="A0A0F5EQN6"/>
<dbReference type="eggNOG" id="COG1741">
    <property type="taxonomic scope" value="Bacteria"/>
</dbReference>
<dbReference type="PANTHER" id="PTHR43594:SF1">
    <property type="entry name" value="QUERCETIN 2,3-DIOXYGENASE PA2418-RELATED"/>
    <property type="match status" value="1"/>
</dbReference>
<dbReference type="InterPro" id="IPR053186">
    <property type="entry name" value="QDO-related"/>
</dbReference>
<evidence type="ECO:0000256" key="3">
    <source>
        <dbReference type="RuleBase" id="RU003457"/>
    </source>
</evidence>
<evidence type="ECO:0000256" key="1">
    <source>
        <dbReference type="ARBA" id="ARBA00008416"/>
    </source>
</evidence>
<feature type="domain" description="Pirin C-terminal" evidence="5">
    <location>
        <begin position="183"/>
        <end position="286"/>
    </location>
</feature>
<dbReference type="EMBL" id="UFSW01000001">
    <property type="protein sequence ID" value="SUU98492.1"/>
    <property type="molecule type" value="Genomic_DNA"/>
</dbReference>
<feature type="domain" description="Pirin N-terminal" evidence="4">
    <location>
        <begin position="26"/>
        <end position="128"/>
    </location>
</feature>
<evidence type="ECO:0000259" key="4">
    <source>
        <dbReference type="Pfam" id="PF02678"/>
    </source>
</evidence>
<dbReference type="KEGG" id="apag:EIA51_04970"/>
<reference evidence="8 9" key="1">
    <citation type="submission" date="2018-06" db="EMBL/GenBank/DDBJ databases">
        <authorList>
            <consortium name="Pathogen Informatics"/>
            <person name="Doyle S."/>
        </authorList>
    </citation>
    <scope>NUCLEOTIDE SEQUENCE [LARGE SCALE GENOMIC DNA]</scope>
    <source>
        <strain evidence="7 9">NCTC10926</strain>
        <strain evidence="6 8">NCTC11296</strain>
    </source>
</reference>
<proteinExistence type="inferred from homology"/>
<comment type="cofactor">
    <cofactor evidence="2">
        <name>Fe cation</name>
        <dbReference type="ChEBI" id="CHEBI:24875"/>
    </cofactor>
    <text evidence="2">Binds 1 Fe cation per subunit.</text>
</comment>
<dbReference type="Pfam" id="PF02678">
    <property type="entry name" value="Pirin"/>
    <property type="match status" value="1"/>
</dbReference>
<dbReference type="GeneID" id="66255777"/>
<organism evidence="6 8">
    <name type="scientific">Avibacterium paragallinarum</name>
    <name type="common">Haemophilus gallinarum</name>
    <dbReference type="NCBI Taxonomy" id="728"/>
    <lineage>
        <taxon>Bacteria</taxon>
        <taxon>Pseudomonadati</taxon>
        <taxon>Pseudomonadota</taxon>
        <taxon>Gammaproteobacteria</taxon>
        <taxon>Pasteurellales</taxon>
        <taxon>Pasteurellaceae</taxon>
        <taxon>Avibacterium</taxon>
    </lineage>
</organism>
<dbReference type="Proteomes" id="UP000254465">
    <property type="component" value="Unassembled WGS sequence"/>
</dbReference>
<dbReference type="CDD" id="cd02247">
    <property type="entry name" value="cupin_pirin_C"/>
    <property type="match status" value="1"/>
</dbReference>
<evidence type="ECO:0000313" key="6">
    <source>
        <dbReference type="EMBL" id="STO71941.1"/>
    </source>
</evidence>
<dbReference type="InterPro" id="IPR012093">
    <property type="entry name" value="Pirin"/>
</dbReference>
<feature type="binding site" evidence="2">
    <location>
        <position position="62"/>
    </location>
    <ligand>
        <name>Fe cation</name>
        <dbReference type="ChEBI" id="CHEBI:24875"/>
    </ligand>
</feature>
<keyword evidence="7" id="KW-0223">Dioxygenase</keyword>
<feature type="binding site" evidence="2">
    <location>
        <position position="64"/>
    </location>
    <ligand>
        <name>Fe cation</name>
        <dbReference type="ChEBI" id="CHEBI:24875"/>
    </ligand>
</feature>
<keyword evidence="2" id="KW-0479">Metal-binding</keyword>
<name>A0A0F5EQN6_AVIPA</name>
<dbReference type="GO" id="GO:0008127">
    <property type="term" value="F:quercetin 2,3-dioxygenase activity"/>
    <property type="evidence" value="ECO:0007669"/>
    <property type="project" value="UniProtKB-EC"/>
</dbReference>
<evidence type="ECO:0000259" key="5">
    <source>
        <dbReference type="Pfam" id="PF05726"/>
    </source>
</evidence>